<dbReference type="GeneID" id="94691361"/>
<dbReference type="EMBL" id="FNPE01000032">
    <property type="protein sequence ID" value="SDZ53597.1"/>
    <property type="molecule type" value="Genomic_DNA"/>
</dbReference>
<organism evidence="1 2">
    <name type="scientific">Delftia lacustris</name>
    <dbReference type="NCBI Taxonomy" id="558537"/>
    <lineage>
        <taxon>Bacteria</taxon>
        <taxon>Pseudomonadati</taxon>
        <taxon>Pseudomonadota</taxon>
        <taxon>Betaproteobacteria</taxon>
        <taxon>Burkholderiales</taxon>
        <taxon>Comamonadaceae</taxon>
        <taxon>Delftia</taxon>
    </lineage>
</organism>
<name>A0A1H3TU49_9BURK</name>
<dbReference type="AlphaFoldDB" id="A0A1H3TU49"/>
<proteinExistence type="predicted"/>
<gene>
    <name evidence="1" type="ORF">SAMN05421547_13267</name>
</gene>
<reference evidence="1 2" key="1">
    <citation type="submission" date="2016-10" db="EMBL/GenBank/DDBJ databases">
        <authorList>
            <person name="de Groot N.N."/>
        </authorList>
    </citation>
    <scope>NUCLEOTIDE SEQUENCE [LARGE SCALE GENOMIC DNA]</scope>
    <source>
        <strain evidence="1 2">LMG 24775</strain>
    </source>
</reference>
<dbReference type="Proteomes" id="UP000183417">
    <property type="component" value="Unassembled WGS sequence"/>
</dbReference>
<sequence length="142" mass="15254">MKKALIATGAIAVAALVLVAANYHIVTGSTVSGVTFQKKMSMSLSETFVNLDSVGNMPLIVARSQYPMFVASMERAITATEDALVKACGKDIQVGMSKGVVLHRCGQPANVETADFEVEKMRWRSGLLVHVQHGLVTYVSVR</sequence>
<protein>
    <submittedName>
        <fullName evidence="1">Uncharacterized protein</fullName>
    </submittedName>
</protein>
<accession>A0A1H3TU49</accession>
<dbReference type="RefSeq" id="WP_074923718.1">
    <property type="nucleotide sequence ID" value="NZ_CP141274.1"/>
</dbReference>
<evidence type="ECO:0000313" key="1">
    <source>
        <dbReference type="EMBL" id="SDZ53597.1"/>
    </source>
</evidence>
<evidence type="ECO:0000313" key="2">
    <source>
        <dbReference type="Proteomes" id="UP000183417"/>
    </source>
</evidence>